<gene>
    <name evidence="15" type="ORF">J2X21_005351</name>
</gene>
<evidence type="ECO:0000259" key="14">
    <source>
        <dbReference type="PROSITE" id="PS50109"/>
    </source>
</evidence>
<dbReference type="InterPro" id="IPR003594">
    <property type="entry name" value="HATPase_dom"/>
</dbReference>
<accession>A0ABU2AHR0</accession>
<dbReference type="Pfam" id="PF00512">
    <property type="entry name" value="HisKA"/>
    <property type="match status" value="1"/>
</dbReference>
<dbReference type="CDD" id="cd00082">
    <property type="entry name" value="HisKA"/>
    <property type="match status" value="1"/>
</dbReference>
<dbReference type="Pfam" id="PF02518">
    <property type="entry name" value="HATPase_c"/>
    <property type="match status" value="1"/>
</dbReference>
<dbReference type="EMBL" id="JAVDXV010000014">
    <property type="protein sequence ID" value="MDR7336178.1"/>
    <property type="molecule type" value="Genomic_DNA"/>
</dbReference>
<keyword evidence="16" id="KW-1185">Reference proteome</keyword>
<dbReference type="SUPFAM" id="SSF47384">
    <property type="entry name" value="Homodimeric domain of signal transducing histidine kinase"/>
    <property type="match status" value="1"/>
</dbReference>
<dbReference type="PRINTS" id="PR00344">
    <property type="entry name" value="BCTRLSENSOR"/>
</dbReference>
<evidence type="ECO:0000256" key="7">
    <source>
        <dbReference type="ARBA" id="ARBA00022741"/>
    </source>
</evidence>
<dbReference type="GO" id="GO:0016301">
    <property type="term" value="F:kinase activity"/>
    <property type="evidence" value="ECO:0007669"/>
    <property type="project" value="UniProtKB-KW"/>
</dbReference>
<evidence type="ECO:0000256" key="12">
    <source>
        <dbReference type="ARBA" id="ARBA00023136"/>
    </source>
</evidence>
<comment type="subcellular location">
    <subcellularLocation>
        <location evidence="2">Membrane</location>
        <topology evidence="2">Multi-pass membrane protein</topology>
    </subcellularLocation>
</comment>
<dbReference type="PROSITE" id="PS50109">
    <property type="entry name" value="HIS_KIN"/>
    <property type="match status" value="1"/>
</dbReference>
<dbReference type="InterPro" id="IPR050428">
    <property type="entry name" value="TCS_sensor_his_kinase"/>
</dbReference>
<dbReference type="InterPro" id="IPR005467">
    <property type="entry name" value="His_kinase_dom"/>
</dbReference>
<evidence type="ECO:0000256" key="10">
    <source>
        <dbReference type="ARBA" id="ARBA00022989"/>
    </source>
</evidence>
<dbReference type="InterPro" id="IPR004358">
    <property type="entry name" value="Sig_transdc_His_kin-like_C"/>
</dbReference>
<evidence type="ECO:0000256" key="8">
    <source>
        <dbReference type="ARBA" id="ARBA00022777"/>
    </source>
</evidence>
<protein>
    <recommendedName>
        <fullName evidence="3">histidine kinase</fullName>
        <ecNumber evidence="3">2.7.13.3</ecNumber>
    </recommendedName>
</protein>
<evidence type="ECO:0000256" key="4">
    <source>
        <dbReference type="ARBA" id="ARBA00022553"/>
    </source>
</evidence>
<comment type="catalytic activity">
    <reaction evidence="1">
        <text>ATP + protein L-histidine = ADP + protein N-phospho-L-histidine.</text>
        <dbReference type="EC" id="2.7.13.3"/>
    </reaction>
</comment>
<reference evidence="15 16" key="1">
    <citation type="submission" date="2023-07" db="EMBL/GenBank/DDBJ databases">
        <title>Sorghum-associated microbial communities from plants grown in Nebraska, USA.</title>
        <authorList>
            <person name="Schachtman D."/>
        </authorList>
    </citation>
    <scope>NUCLEOTIDE SEQUENCE [LARGE SCALE GENOMIC DNA]</scope>
    <source>
        <strain evidence="15 16">BE316</strain>
    </source>
</reference>
<dbReference type="SUPFAM" id="SSF55874">
    <property type="entry name" value="ATPase domain of HSP90 chaperone/DNA topoisomerase II/histidine kinase"/>
    <property type="match status" value="1"/>
</dbReference>
<keyword evidence="11" id="KW-0902">Two-component regulatory system</keyword>
<dbReference type="InterPro" id="IPR036890">
    <property type="entry name" value="HATPase_C_sf"/>
</dbReference>
<dbReference type="SMART" id="SM00387">
    <property type="entry name" value="HATPase_c"/>
    <property type="match status" value="1"/>
</dbReference>
<organism evidence="15 16">
    <name type="scientific">Roseateles asaccharophilus</name>
    <dbReference type="NCBI Taxonomy" id="582607"/>
    <lineage>
        <taxon>Bacteria</taxon>
        <taxon>Pseudomonadati</taxon>
        <taxon>Pseudomonadota</taxon>
        <taxon>Betaproteobacteria</taxon>
        <taxon>Burkholderiales</taxon>
        <taxon>Sphaerotilaceae</taxon>
        <taxon>Roseateles</taxon>
    </lineage>
</organism>
<dbReference type="InterPro" id="IPR003661">
    <property type="entry name" value="HisK_dim/P_dom"/>
</dbReference>
<dbReference type="Proteomes" id="UP001180825">
    <property type="component" value="Unassembled WGS sequence"/>
</dbReference>
<evidence type="ECO:0000256" key="1">
    <source>
        <dbReference type="ARBA" id="ARBA00000085"/>
    </source>
</evidence>
<dbReference type="Gene3D" id="1.10.287.130">
    <property type="match status" value="1"/>
</dbReference>
<keyword evidence="5" id="KW-0808">Transferase</keyword>
<feature type="transmembrane region" description="Helical" evidence="13">
    <location>
        <begin position="12"/>
        <end position="30"/>
    </location>
</feature>
<evidence type="ECO:0000256" key="3">
    <source>
        <dbReference type="ARBA" id="ARBA00012438"/>
    </source>
</evidence>
<evidence type="ECO:0000256" key="11">
    <source>
        <dbReference type="ARBA" id="ARBA00023012"/>
    </source>
</evidence>
<keyword evidence="6 13" id="KW-0812">Transmembrane</keyword>
<dbReference type="PANTHER" id="PTHR45436">
    <property type="entry name" value="SENSOR HISTIDINE KINASE YKOH"/>
    <property type="match status" value="1"/>
</dbReference>
<feature type="domain" description="Histidine kinase" evidence="14">
    <location>
        <begin position="229"/>
        <end position="443"/>
    </location>
</feature>
<dbReference type="InterPro" id="IPR036097">
    <property type="entry name" value="HisK_dim/P_sf"/>
</dbReference>
<evidence type="ECO:0000313" key="16">
    <source>
        <dbReference type="Proteomes" id="UP001180825"/>
    </source>
</evidence>
<name>A0ABU2AHR0_9BURK</name>
<dbReference type="EC" id="2.7.13.3" evidence="3"/>
<dbReference type="SMART" id="SM00388">
    <property type="entry name" value="HisKA"/>
    <property type="match status" value="1"/>
</dbReference>
<evidence type="ECO:0000256" key="5">
    <source>
        <dbReference type="ARBA" id="ARBA00022679"/>
    </source>
</evidence>
<keyword evidence="12 13" id="KW-0472">Membrane</keyword>
<evidence type="ECO:0000256" key="13">
    <source>
        <dbReference type="SAM" id="Phobius"/>
    </source>
</evidence>
<feature type="transmembrane region" description="Helical" evidence="13">
    <location>
        <begin position="146"/>
        <end position="166"/>
    </location>
</feature>
<evidence type="ECO:0000256" key="9">
    <source>
        <dbReference type="ARBA" id="ARBA00022840"/>
    </source>
</evidence>
<dbReference type="PANTHER" id="PTHR45436:SF14">
    <property type="entry name" value="SENSOR PROTEIN QSEC"/>
    <property type="match status" value="1"/>
</dbReference>
<proteinExistence type="predicted"/>
<dbReference type="RefSeq" id="WP_310333173.1">
    <property type="nucleotide sequence ID" value="NZ_JAVDXV010000014.1"/>
</dbReference>
<sequence length="448" mass="48250">MRSLERDLLKWIVGTLALGTVLLTVVAYLVTLTEMHEVFDDELKTIAEGVARMHQANQSWQSSADLPVRTDIPDDSEIVTQSWTIGGRRLFISDPRVALPFSPIEGHSEPMVRGERWIVHTVTRGGYVAQAAQRQSQRQQMAGESAVQISTLMVALVAGVGALLIFSLRRGLAPLDVAALDIATRSAGALSPIRVGNTPKELMPVIESTNELLRRLGEAFSAQRRFLADAAHELRTPITALRLQLQILQRSPDETSRQAALEDLEAGIDRSQHLVEQLLQVARSEPDVEMLHSEPVDLAALARNVASAFTTQADSRDVDLGVRVLEPAVVEGDLPQLTVLLNNLVDNALRYAPGAAVDIEVALEAEQPVLRVVDHGPGIPEAERGRVFDRFFRGVAGGAYPGGSGLGLAIVRAIADRHGAMVEIDAGDAGRGLSVRVVFPATTSAASA</sequence>
<evidence type="ECO:0000256" key="2">
    <source>
        <dbReference type="ARBA" id="ARBA00004141"/>
    </source>
</evidence>
<keyword evidence="10 13" id="KW-1133">Transmembrane helix</keyword>
<keyword evidence="8 15" id="KW-0418">Kinase</keyword>
<keyword evidence="9" id="KW-0067">ATP-binding</keyword>
<evidence type="ECO:0000256" key="6">
    <source>
        <dbReference type="ARBA" id="ARBA00022692"/>
    </source>
</evidence>
<evidence type="ECO:0000313" key="15">
    <source>
        <dbReference type="EMBL" id="MDR7336178.1"/>
    </source>
</evidence>
<dbReference type="Gene3D" id="3.30.565.10">
    <property type="entry name" value="Histidine kinase-like ATPase, C-terminal domain"/>
    <property type="match status" value="1"/>
</dbReference>
<comment type="caution">
    <text evidence="15">The sequence shown here is derived from an EMBL/GenBank/DDBJ whole genome shotgun (WGS) entry which is preliminary data.</text>
</comment>
<keyword evidence="7" id="KW-0547">Nucleotide-binding</keyword>
<keyword evidence="4" id="KW-0597">Phosphoprotein</keyword>